<evidence type="ECO:0000313" key="1">
    <source>
        <dbReference type="EMBL" id="GAI24942.1"/>
    </source>
</evidence>
<dbReference type="EMBL" id="BARV01022871">
    <property type="protein sequence ID" value="GAI24942.1"/>
    <property type="molecule type" value="Genomic_DNA"/>
</dbReference>
<feature type="non-terminal residue" evidence="1">
    <location>
        <position position="1"/>
    </location>
</feature>
<proteinExistence type="predicted"/>
<protein>
    <submittedName>
        <fullName evidence="1">Uncharacterized protein</fullName>
    </submittedName>
</protein>
<dbReference type="AlphaFoldDB" id="X1LZZ2"/>
<reference evidence="1" key="1">
    <citation type="journal article" date="2014" name="Front. Microbiol.">
        <title>High frequency of phylogenetically diverse reductive dehalogenase-homologous genes in deep subseafloor sedimentary metagenomes.</title>
        <authorList>
            <person name="Kawai M."/>
            <person name="Futagami T."/>
            <person name="Toyoda A."/>
            <person name="Takaki Y."/>
            <person name="Nishi S."/>
            <person name="Hori S."/>
            <person name="Arai W."/>
            <person name="Tsubouchi T."/>
            <person name="Morono Y."/>
            <person name="Uchiyama I."/>
            <person name="Ito T."/>
            <person name="Fujiyama A."/>
            <person name="Inagaki F."/>
            <person name="Takami H."/>
        </authorList>
    </citation>
    <scope>NUCLEOTIDE SEQUENCE</scope>
    <source>
        <strain evidence="1">Expedition CK06-06</strain>
    </source>
</reference>
<gene>
    <name evidence="1" type="ORF">S06H3_37617</name>
</gene>
<accession>X1LZZ2</accession>
<comment type="caution">
    <text evidence="1">The sequence shown here is derived from an EMBL/GenBank/DDBJ whole genome shotgun (WGS) entry which is preliminary data.</text>
</comment>
<name>X1LZZ2_9ZZZZ</name>
<organism evidence="1">
    <name type="scientific">marine sediment metagenome</name>
    <dbReference type="NCBI Taxonomy" id="412755"/>
    <lineage>
        <taxon>unclassified sequences</taxon>
        <taxon>metagenomes</taxon>
        <taxon>ecological metagenomes</taxon>
    </lineage>
</organism>
<sequence>ASELVYPDSTALVQVEGDIKRNGYRILTSSDARNIISVGFIDYGA</sequence>